<evidence type="ECO:0000313" key="3">
    <source>
        <dbReference type="Proteomes" id="UP001164929"/>
    </source>
</evidence>
<dbReference type="InterPro" id="IPR002182">
    <property type="entry name" value="NB-ARC"/>
</dbReference>
<accession>A0AAD6RTU5</accession>
<organism evidence="2 3">
    <name type="scientific">Populus alba x Populus x berolinensis</name>
    <dbReference type="NCBI Taxonomy" id="444605"/>
    <lineage>
        <taxon>Eukaryota</taxon>
        <taxon>Viridiplantae</taxon>
        <taxon>Streptophyta</taxon>
        <taxon>Embryophyta</taxon>
        <taxon>Tracheophyta</taxon>
        <taxon>Spermatophyta</taxon>
        <taxon>Magnoliopsida</taxon>
        <taxon>eudicotyledons</taxon>
        <taxon>Gunneridae</taxon>
        <taxon>Pentapetalae</taxon>
        <taxon>rosids</taxon>
        <taxon>fabids</taxon>
        <taxon>Malpighiales</taxon>
        <taxon>Salicaceae</taxon>
        <taxon>Saliceae</taxon>
        <taxon>Populus</taxon>
    </lineage>
</organism>
<keyword evidence="3" id="KW-1185">Reference proteome</keyword>
<dbReference type="Proteomes" id="UP001164929">
    <property type="component" value="Chromosome 1"/>
</dbReference>
<comment type="caution">
    <text evidence="2">The sequence shown here is derived from an EMBL/GenBank/DDBJ whole genome shotgun (WGS) entry which is preliminary data.</text>
</comment>
<dbReference type="InterPro" id="IPR027417">
    <property type="entry name" value="P-loop_NTPase"/>
</dbReference>
<dbReference type="Pfam" id="PF00931">
    <property type="entry name" value="NB-ARC"/>
    <property type="match status" value="1"/>
</dbReference>
<protein>
    <recommendedName>
        <fullName evidence="1">NB-ARC domain-containing protein</fullName>
    </recommendedName>
</protein>
<evidence type="ECO:0000313" key="2">
    <source>
        <dbReference type="EMBL" id="KAJ7014852.1"/>
    </source>
</evidence>
<dbReference type="AlphaFoldDB" id="A0AAD6RTU5"/>
<dbReference type="SUPFAM" id="SSF52540">
    <property type="entry name" value="P-loop containing nucleoside triphosphate hydrolases"/>
    <property type="match status" value="1"/>
</dbReference>
<sequence>MMTAAAFTILHQVGIVGIGVSGKTTISQKIFNNSKQLVDRFVKRVWVSISQIVSEIEIMKTTLKQLDQYVNGLDMAQTLPKIKRLLENKNCLAVIDDAVPKAGETERVQGYQRGRGDGVVA</sequence>
<feature type="domain" description="NB-ARC" evidence="1">
    <location>
        <begin position="13"/>
        <end position="101"/>
    </location>
</feature>
<reference evidence="2 3" key="1">
    <citation type="journal article" date="2023" name="Mol. Ecol. Resour.">
        <title>Chromosome-level genome assembly of a triploid poplar Populus alba 'Berolinensis'.</title>
        <authorList>
            <person name="Chen S."/>
            <person name="Yu Y."/>
            <person name="Wang X."/>
            <person name="Wang S."/>
            <person name="Zhang T."/>
            <person name="Zhou Y."/>
            <person name="He R."/>
            <person name="Meng N."/>
            <person name="Wang Y."/>
            <person name="Liu W."/>
            <person name="Liu Z."/>
            <person name="Liu J."/>
            <person name="Guo Q."/>
            <person name="Huang H."/>
            <person name="Sederoff R.R."/>
            <person name="Wang G."/>
            <person name="Qu G."/>
            <person name="Chen S."/>
        </authorList>
    </citation>
    <scope>NUCLEOTIDE SEQUENCE [LARGE SCALE GENOMIC DNA]</scope>
    <source>
        <strain evidence="2">SC-2020</strain>
    </source>
</reference>
<gene>
    <name evidence="2" type="ORF">NC653_004220</name>
</gene>
<dbReference type="GO" id="GO:0043531">
    <property type="term" value="F:ADP binding"/>
    <property type="evidence" value="ECO:0007669"/>
    <property type="project" value="InterPro"/>
</dbReference>
<name>A0AAD6RTU5_9ROSI</name>
<dbReference type="EMBL" id="JAQIZT010000001">
    <property type="protein sequence ID" value="KAJ7014852.1"/>
    <property type="molecule type" value="Genomic_DNA"/>
</dbReference>
<evidence type="ECO:0000259" key="1">
    <source>
        <dbReference type="Pfam" id="PF00931"/>
    </source>
</evidence>
<dbReference type="Gene3D" id="3.40.50.300">
    <property type="entry name" value="P-loop containing nucleotide triphosphate hydrolases"/>
    <property type="match status" value="1"/>
</dbReference>
<proteinExistence type="predicted"/>